<keyword evidence="4" id="KW-0443">Lipid metabolism</keyword>
<evidence type="ECO:0000256" key="1">
    <source>
        <dbReference type="ARBA" id="ARBA00004860"/>
    </source>
</evidence>
<dbReference type="GO" id="GO:0045302">
    <property type="term" value="F:choloylglycine hydrolase activity"/>
    <property type="evidence" value="ECO:0007669"/>
    <property type="project" value="UniProtKB-EC"/>
</dbReference>
<dbReference type="CDD" id="cd00542">
    <property type="entry name" value="Ntn_PVA"/>
    <property type="match status" value="1"/>
</dbReference>
<dbReference type="SUPFAM" id="SSF56235">
    <property type="entry name" value="N-terminal nucleophile aminohydrolases (Ntn hydrolases)"/>
    <property type="match status" value="1"/>
</dbReference>
<reference evidence="11 12" key="1">
    <citation type="submission" date="2021-07" db="EMBL/GenBank/DDBJ databases">
        <title>Clostridium weizhouense sp. nov., an anaerobic bacterium isolated from activated sludge of Petroleum wastewater.</title>
        <authorList>
            <person name="Li Q."/>
        </authorList>
    </citation>
    <scope>NUCLEOTIDE SEQUENCE [LARGE SCALE GENOMIC DNA]</scope>
    <source>
        <strain evidence="11 12">YB-6</strain>
    </source>
</reference>
<keyword evidence="12" id="KW-1185">Reference proteome</keyword>
<feature type="domain" description="Choloylglycine hydrolase/NAAA C-terminal" evidence="10">
    <location>
        <begin position="2"/>
        <end position="316"/>
    </location>
</feature>
<dbReference type="InterPro" id="IPR052193">
    <property type="entry name" value="Peptidase_C59"/>
</dbReference>
<evidence type="ECO:0000256" key="3">
    <source>
        <dbReference type="ARBA" id="ARBA00022801"/>
    </source>
</evidence>
<evidence type="ECO:0000256" key="4">
    <source>
        <dbReference type="ARBA" id="ARBA00023098"/>
    </source>
</evidence>
<dbReference type="InterPro" id="IPR047711">
    <property type="entry name" value="CBAH"/>
</dbReference>
<dbReference type="EMBL" id="JAHXPT010000008">
    <property type="protein sequence ID" value="MBW6410535.1"/>
    <property type="molecule type" value="Genomic_DNA"/>
</dbReference>
<evidence type="ECO:0000256" key="8">
    <source>
        <dbReference type="ARBA" id="ARBA00047285"/>
    </source>
</evidence>
<dbReference type="NCBIfam" id="NF038245">
    <property type="entry name" value="bile_salt_hydro"/>
    <property type="match status" value="1"/>
</dbReference>
<comment type="catalytic activity">
    <reaction evidence="8">
        <text>cholate + taurine = taurocholate + H2O</text>
        <dbReference type="Rhea" id="RHEA:47108"/>
        <dbReference type="ChEBI" id="CHEBI:15377"/>
        <dbReference type="ChEBI" id="CHEBI:29747"/>
        <dbReference type="ChEBI" id="CHEBI:36257"/>
        <dbReference type="ChEBI" id="CHEBI:507393"/>
    </reaction>
    <physiologicalReaction direction="right-to-left" evidence="8">
        <dbReference type="Rhea" id="RHEA:47110"/>
    </physiologicalReaction>
</comment>
<dbReference type="PANTHER" id="PTHR35527:SF2">
    <property type="entry name" value="HYDROLASE"/>
    <property type="match status" value="1"/>
</dbReference>
<evidence type="ECO:0000256" key="9">
    <source>
        <dbReference type="ARBA" id="ARBA00048897"/>
    </source>
</evidence>
<dbReference type="InterPro" id="IPR029132">
    <property type="entry name" value="CBAH/NAAA_C"/>
</dbReference>
<evidence type="ECO:0000256" key="6">
    <source>
        <dbReference type="ARBA" id="ARBA00044804"/>
    </source>
</evidence>
<comment type="similarity">
    <text evidence="2">Belongs to the peptidase C59 family.</text>
</comment>
<proteinExistence type="inferred from homology"/>
<dbReference type="PANTHER" id="PTHR35527">
    <property type="entry name" value="CHOLOYLGLYCINE HYDROLASE"/>
    <property type="match status" value="1"/>
</dbReference>
<keyword evidence="3 11" id="KW-0378">Hydrolase</keyword>
<comment type="caution">
    <text evidence="11">The sequence shown here is derived from an EMBL/GenBank/DDBJ whole genome shotgun (WGS) entry which is preliminary data.</text>
</comment>
<name>A0ABS7ASU4_9CLOT</name>
<protein>
    <recommendedName>
        <fullName evidence="5">choloylglycine hydrolase</fullName>
        <ecNumber evidence="5">3.5.1.24</ecNumber>
    </recommendedName>
    <alternativeName>
        <fullName evidence="6">Bile salt hydrolase</fullName>
    </alternativeName>
    <alternativeName>
        <fullName evidence="7">Choloylglycine hydrolase</fullName>
    </alternativeName>
</protein>
<comment type="pathway">
    <text evidence="1">Lipid metabolism; bile acid biosynthesis.</text>
</comment>
<organism evidence="11 12">
    <name type="scientific">Clostridium weizhouense</name>
    <dbReference type="NCBI Taxonomy" id="2859781"/>
    <lineage>
        <taxon>Bacteria</taxon>
        <taxon>Bacillati</taxon>
        <taxon>Bacillota</taxon>
        <taxon>Clostridia</taxon>
        <taxon>Eubacteriales</taxon>
        <taxon>Clostridiaceae</taxon>
        <taxon>Clostridium</taxon>
    </lineage>
</organism>
<dbReference type="Pfam" id="PF02275">
    <property type="entry name" value="CBAH"/>
    <property type="match status" value="1"/>
</dbReference>
<dbReference type="Gene3D" id="3.60.60.10">
    <property type="entry name" value="Penicillin V Acylase, Chain A"/>
    <property type="match status" value="1"/>
</dbReference>
<evidence type="ECO:0000256" key="5">
    <source>
        <dbReference type="ARBA" id="ARBA00044769"/>
    </source>
</evidence>
<evidence type="ECO:0000259" key="10">
    <source>
        <dbReference type="Pfam" id="PF02275"/>
    </source>
</evidence>
<sequence>MCTSVTLETKDKHHLLGRTMDFAMDFNQSINIIPRNYKWTNIINKKVLKTKYGMVGMSVVIDKNPILADGVNEKGLMCATLYLPGFAEYSNIRLEEKNGIAPHDFVLWVLSNFKTLEELKNALSNIEIIDTELSLLKLTPPLHWIVSDKTGKSIVIERTKNGIEVFNNPIGVMTNSPDFQWHLTNLRQYIGLRAKQFSPVTWSDIDLSAFSQGSGTFGLPGDFTPPSRFVRAAYLKSNLTQIDDELQGVSGVFHILSNCEVPKGTVVTLENTEDISIYTSAMCSESCTYYYHTYDNSQVSAIHLLNENLDMLEIKNYPFRREQIINNEN</sequence>
<dbReference type="Proteomes" id="UP001519921">
    <property type="component" value="Unassembled WGS sequence"/>
</dbReference>
<dbReference type="InterPro" id="IPR029055">
    <property type="entry name" value="Ntn_hydrolases_N"/>
</dbReference>
<evidence type="ECO:0000313" key="11">
    <source>
        <dbReference type="EMBL" id="MBW6410535.1"/>
    </source>
</evidence>
<evidence type="ECO:0000313" key="12">
    <source>
        <dbReference type="Proteomes" id="UP001519921"/>
    </source>
</evidence>
<accession>A0ABS7ASU4</accession>
<gene>
    <name evidence="11" type="primary">bsh</name>
    <name evidence="11" type="ORF">KYD98_10555</name>
</gene>
<dbReference type="RefSeq" id="WP_219779955.1">
    <property type="nucleotide sequence ID" value="NZ_JAHXPT010000008.1"/>
</dbReference>
<comment type="catalytic activity">
    <reaction evidence="9">
        <text>taurodeoxycholate + H2O = deoxycholate + taurine</text>
        <dbReference type="Rhea" id="RHEA:47556"/>
        <dbReference type="ChEBI" id="CHEBI:15377"/>
        <dbReference type="ChEBI" id="CHEBI:23614"/>
        <dbReference type="ChEBI" id="CHEBI:36261"/>
        <dbReference type="ChEBI" id="CHEBI:507393"/>
    </reaction>
    <physiologicalReaction direction="left-to-right" evidence="9">
        <dbReference type="Rhea" id="RHEA:47557"/>
    </physiologicalReaction>
</comment>
<evidence type="ECO:0000256" key="7">
    <source>
        <dbReference type="ARBA" id="ARBA00044806"/>
    </source>
</evidence>
<evidence type="ECO:0000256" key="2">
    <source>
        <dbReference type="ARBA" id="ARBA00006625"/>
    </source>
</evidence>
<dbReference type="EC" id="3.5.1.24" evidence="5"/>